<dbReference type="OrthoDB" id="8559696at2"/>
<name>A0A401J9X3_9PROT</name>
<keyword evidence="2" id="KW-1185">Reference proteome</keyword>
<organism evidence="1 2">
    <name type="scientific">Sulfuriferula multivorans</name>
    <dbReference type="NCBI Taxonomy" id="1559896"/>
    <lineage>
        <taxon>Bacteria</taxon>
        <taxon>Pseudomonadati</taxon>
        <taxon>Pseudomonadota</taxon>
        <taxon>Betaproteobacteria</taxon>
        <taxon>Nitrosomonadales</taxon>
        <taxon>Sulfuricellaceae</taxon>
        <taxon>Sulfuriferula</taxon>
    </lineage>
</organism>
<evidence type="ECO:0000313" key="2">
    <source>
        <dbReference type="Proteomes" id="UP000286806"/>
    </source>
</evidence>
<comment type="caution">
    <text evidence="1">The sequence shown here is derived from an EMBL/GenBank/DDBJ whole genome shotgun (WGS) entry which is preliminary data.</text>
</comment>
<evidence type="ECO:0000313" key="1">
    <source>
        <dbReference type="EMBL" id="GBL44433.1"/>
    </source>
</evidence>
<gene>
    <name evidence="1" type="ORF">SFMTTN_0229</name>
</gene>
<accession>A0A401J9X3</accession>
<dbReference type="EMBL" id="BGOW01000002">
    <property type="protein sequence ID" value="GBL44433.1"/>
    <property type="molecule type" value="Genomic_DNA"/>
</dbReference>
<dbReference type="Proteomes" id="UP000286806">
    <property type="component" value="Unassembled WGS sequence"/>
</dbReference>
<evidence type="ECO:0008006" key="3">
    <source>
        <dbReference type="Google" id="ProtNLM"/>
    </source>
</evidence>
<protein>
    <recommendedName>
        <fullName evidence="3">Chemotaxis protein</fullName>
    </recommendedName>
</protein>
<proteinExistence type="predicted"/>
<dbReference type="SUPFAM" id="SSF75708">
    <property type="entry name" value="Chemotaxis phosphatase CheZ"/>
    <property type="match status" value="1"/>
</dbReference>
<dbReference type="AlphaFoldDB" id="A0A401J9X3"/>
<reference evidence="1 2" key="1">
    <citation type="journal article" date="2019" name="Front. Microbiol.">
        <title>Genomes of Neutrophilic Sulfur-Oxidizing Chemolithoautotrophs Representing 9 Proteobacterial Species From 8 Genera.</title>
        <authorList>
            <person name="Watanabe T."/>
            <person name="Kojima H."/>
            <person name="Umezawa K."/>
            <person name="Hori C."/>
            <person name="Takasuka T.E."/>
            <person name="Kato Y."/>
            <person name="Fukui M."/>
        </authorList>
    </citation>
    <scope>NUCLEOTIDE SEQUENCE [LARGE SCALE GENOMIC DNA]</scope>
    <source>
        <strain evidence="1 2">TTN</strain>
    </source>
</reference>
<sequence>MVPNQVMGSQVKNLLSGVSDHGDRHLVEVETDLVQMNILLSEAIKKLGSSFMAIHGALSIQQETVNLLLSGGTPAPECVARLEAIQGEIGQHVNAAVTGLQFQDMTSQLIGRMVTHLSGLRDVFGALDTGSSNVLPESDHEDIVTLLNSLNQMLAERSVALEGALRKAVNQRHMESGDIELF</sequence>